<dbReference type="PROSITE" id="PS51714">
    <property type="entry name" value="G_BMS1"/>
    <property type="match status" value="1"/>
</dbReference>
<dbReference type="Pfam" id="PF04950">
    <property type="entry name" value="RIBIOP_C"/>
    <property type="match status" value="1"/>
</dbReference>
<feature type="domain" description="Bms1-type G" evidence="4">
    <location>
        <begin position="88"/>
        <end position="246"/>
    </location>
</feature>
<comment type="function">
    <text evidence="1">Required during maturation of the 40S ribosomal subunit in the nucleolus.</text>
</comment>
<feature type="region of interest" description="Disordered" evidence="3">
    <location>
        <begin position="664"/>
        <end position="686"/>
    </location>
</feature>
<dbReference type="Pfam" id="PF22298">
    <property type="entry name" value="Tsr1_G-like"/>
    <property type="match status" value="1"/>
</dbReference>
<dbReference type="Proteomes" id="UP001217089">
    <property type="component" value="Unassembled WGS sequence"/>
</dbReference>
<keyword evidence="6" id="KW-1185">Reference proteome</keyword>
<evidence type="ECO:0000256" key="1">
    <source>
        <dbReference type="ARBA" id="ARBA00037087"/>
    </source>
</evidence>
<protein>
    <recommendedName>
        <fullName evidence="2">Pre-rRNA-processing protein TSR1 homolog</fullName>
    </recommendedName>
</protein>
<dbReference type="PANTHER" id="PTHR12858:SF1">
    <property type="entry name" value="PRE-RRNA-PROCESSING PROTEIN TSR1 HOMOLOG"/>
    <property type="match status" value="1"/>
</dbReference>
<dbReference type="PANTHER" id="PTHR12858">
    <property type="entry name" value="RIBOSOME BIOGENESIS PROTEIN"/>
    <property type="match status" value="1"/>
</dbReference>
<dbReference type="SMART" id="SM01362">
    <property type="entry name" value="DUF663"/>
    <property type="match status" value="1"/>
</dbReference>
<organism evidence="5 6">
    <name type="scientific">Tegillarca granosa</name>
    <name type="common">Malaysian cockle</name>
    <name type="synonym">Anadara granosa</name>
    <dbReference type="NCBI Taxonomy" id="220873"/>
    <lineage>
        <taxon>Eukaryota</taxon>
        <taxon>Metazoa</taxon>
        <taxon>Spiralia</taxon>
        <taxon>Lophotrochozoa</taxon>
        <taxon>Mollusca</taxon>
        <taxon>Bivalvia</taxon>
        <taxon>Autobranchia</taxon>
        <taxon>Pteriomorphia</taxon>
        <taxon>Arcoida</taxon>
        <taxon>Arcoidea</taxon>
        <taxon>Arcidae</taxon>
        <taxon>Tegillarca</taxon>
    </lineage>
</organism>
<gene>
    <name evidence="5" type="ORF">KUTeg_020562</name>
</gene>
<feature type="compositionally biased region" description="Acidic residues" evidence="3">
    <location>
        <begin position="668"/>
        <end position="679"/>
    </location>
</feature>
<reference evidence="5 6" key="1">
    <citation type="submission" date="2022-12" db="EMBL/GenBank/DDBJ databases">
        <title>Chromosome-level genome of Tegillarca granosa.</title>
        <authorList>
            <person name="Kim J."/>
        </authorList>
    </citation>
    <scope>NUCLEOTIDE SEQUENCE [LARGE SCALE GENOMIC DNA]</scope>
    <source>
        <strain evidence="5">Teg-2019</strain>
        <tissue evidence="5">Adductor muscle</tissue>
    </source>
</reference>
<dbReference type="InterPro" id="IPR007034">
    <property type="entry name" value="BMS1_TSR1_C"/>
</dbReference>
<comment type="caution">
    <text evidence="5">The sequence shown here is derived from an EMBL/GenBank/DDBJ whole genome shotgun (WGS) entry which is preliminary data.</text>
</comment>
<feature type="region of interest" description="Disordered" evidence="3">
    <location>
        <begin position="1"/>
        <end position="89"/>
    </location>
</feature>
<evidence type="ECO:0000256" key="3">
    <source>
        <dbReference type="SAM" id="MobiDB-lite"/>
    </source>
</evidence>
<dbReference type="EMBL" id="JARBDR010000918">
    <property type="protein sequence ID" value="KAJ8301575.1"/>
    <property type="molecule type" value="Genomic_DNA"/>
</dbReference>
<feature type="compositionally biased region" description="Basic residues" evidence="3">
    <location>
        <begin position="47"/>
        <end position="65"/>
    </location>
</feature>
<dbReference type="InterPro" id="IPR039761">
    <property type="entry name" value="Bms1/Tsr1"/>
</dbReference>
<evidence type="ECO:0000259" key="4">
    <source>
        <dbReference type="PROSITE" id="PS51714"/>
    </source>
</evidence>
<evidence type="ECO:0000313" key="6">
    <source>
        <dbReference type="Proteomes" id="UP001217089"/>
    </source>
</evidence>
<evidence type="ECO:0000313" key="5">
    <source>
        <dbReference type="EMBL" id="KAJ8301575.1"/>
    </source>
</evidence>
<name>A0ABQ9EDQ1_TEGGR</name>
<sequence length="686" mass="78859">MAADSATQQRHRPGALKQQNKTHKHGKHKSKGQMDRDTKGRVSVKALSKKNKQSLKKTDRRHHAQQIRQQKREEILSQKRNRGTQGTPPHFVVIVPLHHKVNTESVLTDTSKTVIQCNELTDLPNLVNSIPRFKKRVAFYIPQYGNIHAILDAAKVADSLLCILSPDGGIDYVGDKCLTCIFGQGLPAVTFAVQGLKSIPTKKQNDAKKLIQKNIEKRFPSEKYHSLDTAQDGLVIMRNITNHKLKPIYFRELRPHMVAENIEFEIDDPEDVDMEFEDIEDGVRVLETVNPMKQTSLQSEVLPDPMEGEQTWPTEEELADAEAHLQAKKKTVKRVPKGTSEYQASWIIDSDEELTVTEADDAAKYDENFDMDEEEKMLMKLKEEKSHVMFPDEIDTPMDKTARTRFQRYLLFKYLLGHLLGYTEVQIQNGWYITVHISCVPKEFMVSYQPGTPVVVFGLLPHEQKMSVLNFAIRRCDRFAKPIKSKERLIFHVGFRRYSACPIFSQHTNSNKHKYERFLQHDSVTIATVFAPITFPPSSVLVFKEGMDGNHELVATGTLLSVNPDRIVVKRIVLSGYPFKINKKSAVVRYMFFNREDIDWFKPVELKTKWGRRGHIKEPLGTHGHMKCVFDGQLKSQDTILMNLYKRMFPKWTYNPHVPNPPLLSSAMEEDEGEEETEGEAYQMFD</sequence>
<evidence type="ECO:0000256" key="2">
    <source>
        <dbReference type="ARBA" id="ARBA00040070"/>
    </source>
</evidence>
<dbReference type="InterPro" id="IPR030387">
    <property type="entry name" value="G_Bms1/Tsr1_dom"/>
</dbReference>
<feature type="compositionally biased region" description="Basic residues" evidence="3">
    <location>
        <begin position="9"/>
        <end position="31"/>
    </location>
</feature>
<proteinExistence type="predicted"/>
<accession>A0ABQ9EDQ1</accession>